<evidence type="ECO:0000313" key="8">
    <source>
        <dbReference type="Proteomes" id="UP000190744"/>
    </source>
</evidence>
<dbReference type="InterPro" id="IPR006139">
    <property type="entry name" value="D-isomer_2_OHA_DH_cat_dom"/>
</dbReference>
<dbReference type="InterPro" id="IPR036291">
    <property type="entry name" value="NAD(P)-bd_dom_sf"/>
</dbReference>
<keyword evidence="7" id="KW-0670">Pyruvate</keyword>
<dbReference type="InterPro" id="IPR006140">
    <property type="entry name" value="D-isomer_DH_NAD-bd"/>
</dbReference>
<dbReference type="GO" id="GO:0051287">
    <property type="term" value="F:NAD binding"/>
    <property type="evidence" value="ECO:0007669"/>
    <property type="project" value="InterPro"/>
</dbReference>
<dbReference type="SUPFAM" id="SSF51735">
    <property type="entry name" value="NAD(P)-binding Rossmann-fold domains"/>
    <property type="match status" value="1"/>
</dbReference>
<name>A0A1S9REF5_PENBI</name>
<evidence type="ECO:0000259" key="5">
    <source>
        <dbReference type="Pfam" id="PF00389"/>
    </source>
</evidence>
<dbReference type="GO" id="GO:0016616">
    <property type="term" value="F:oxidoreductase activity, acting on the CH-OH group of donors, NAD or NADP as acceptor"/>
    <property type="evidence" value="ECO:0007669"/>
    <property type="project" value="InterPro"/>
</dbReference>
<evidence type="ECO:0000256" key="2">
    <source>
        <dbReference type="ARBA" id="ARBA00023002"/>
    </source>
</evidence>
<evidence type="ECO:0000259" key="6">
    <source>
        <dbReference type="Pfam" id="PF02826"/>
    </source>
</evidence>
<feature type="domain" description="D-isomer specific 2-hydroxyacid dehydrogenase NAD-binding" evidence="6">
    <location>
        <begin position="104"/>
        <end position="288"/>
    </location>
</feature>
<dbReference type="SUPFAM" id="SSF52283">
    <property type="entry name" value="Formate/glycerate dehydrogenase catalytic domain-like"/>
    <property type="match status" value="1"/>
</dbReference>
<evidence type="ECO:0000256" key="1">
    <source>
        <dbReference type="ARBA" id="ARBA00005854"/>
    </source>
</evidence>
<comment type="similarity">
    <text evidence="1 4">Belongs to the D-isomer specific 2-hydroxyacid dehydrogenase family.</text>
</comment>
<proteinExistence type="inferred from homology"/>
<protein>
    <submittedName>
        <fullName evidence="7">Hydroxypyruvate reductase</fullName>
    </submittedName>
</protein>
<organism evidence="7 8">
    <name type="scientific">Penicillium brasilianum</name>
    <dbReference type="NCBI Taxonomy" id="104259"/>
    <lineage>
        <taxon>Eukaryota</taxon>
        <taxon>Fungi</taxon>
        <taxon>Dikarya</taxon>
        <taxon>Ascomycota</taxon>
        <taxon>Pezizomycotina</taxon>
        <taxon>Eurotiomycetes</taxon>
        <taxon>Eurotiomycetidae</taxon>
        <taxon>Eurotiales</taxon>
        <taxon>Aspergillaceae</taxon>
        <taxon>Penicillium</taxon>
    </lineage>
</organism>
<gene>
    <name evidence="7" type="ORF">PEBR_33063</name>
</gene>
<dbReference type="Pfam" id="PF02826">
    <property type="entry name" value="2-Hacid_dh_C"/>
    <property type="match status" value="1"/>
</dbReference>
<dbReference type="AlphaFoldDB" id="A0A1S9REF5"/>
<dbReference type="PANTHER" id="PTHR43761:SF1">
    <property type="entry name" value="D-ISOMER SPECIFIC 2-HYDROXYACID DEHYDROGENASE CATALYTIC DOMAIN-CONTAINING PROTEIN-RELATED"/>
    <property type="match status" value="1"/>
</dbReference>
<evidence type="ECO:0000256" key="3">
    <source>
        <dbReference type="ARBA" id="ARBA00023027"/>
    </source>
</evidence>
<feature type="domain" description="D-isomer specific 2-hydroxyacid dehydrogenase catalytic" evidence="5">
    <location>
        <begin position="9"/>
        <end position="297"/>
    </location>
</feature>
<sequence length="370" mass="40327">MPEIIVGLDVCQHDMPAFRTPHTLIEYHNTKGTEVAERLRHATIAVTSAVPITAETVAQCPHLKLVCVSIVGVDHIDVQACRARGIRVCNTPAATTESVAEHAIALYFAAKRNIVRAHNWVLSGKEWELEPTGMAAYDRLPTPISQDTMGLVGYGKIGKQIENFARALGMNVLIADRRGIPDASIRDGRSAFENVLRQSTVLVLTCPLDESTANMISEKELQLIQSTGIVINVGRGGLVNEEAIVAALKAGKIAGYATDVFPVEPATKQNSLLLSSDIPNLTLSPHLAWYSSKSIERQQANIQAIVDGFETRNLGGTTNGWIAVFLGLLNPSTIDAYNRHSIQRVEITQNREISYRTPYLTTGSQPMQVL</sequence>
<reference evidence="8" key="1">
    <citation type="submission" date="2015-09" db="EMBL/GenBank/DDBJ databases">
        <authorList>
            <person name="Fill T.P."/>
            <person name="Baretta J.F."/>
            <person name="de Almeida L.G."/>
            <person name="Rocha M."/>
            <person name="de Souza D.H."/>
            <person name="Malavazi I."/>
            <person name="Cerdeira L.T."/>
            <person name="Hong H."/>
            <person name="Samborskyy M."/>
            <person name="de Vasconcelos A.T."/>
            <person name="Leadlay P."/>
            <person name="Rodrigues-Filho E."/>
        </authorList>
    </citation>
    <scope>NUCLEOTIDE SEQUENCE [LARGE SCALE GENOMIC DNA]</scope>
    <source>
        <strain evidence="8">LaBioMMi 136</strain>
    </source>
</reference>
<accession>A0A1S9REF5</accession>
<evidence type="ECO:0000313" key="7">
    <source>
        <dbReference type="EMBL" id="OOQ83776.1"/>
    </source>
</evidence>
<evidence type="ECO:0000256" key="4">
    <source>
        <dbReference type="RuleBase" id="RU003719"/>
    </source>
</evidence>
<dbReference type="Proteomes" id="UP000190744">
    <property type="component" value="Unassembled WGS sequence"/>
</dbReference>
<dbReference type="EMBL" id="LJBN01000191">
    <property type="protein sequence ID" value="OOQ83776.1"/>
    <property type="molecule type" value="Genomic_DNA"/>
</dbReference>
<comment type="caution">
    <text evidence="7">The sequence shown here is derived from an EMBL/GenBank/DDBJ whole genome shotgun (WGS) entry which is preliminary data.</text>
</comment>
<dbReference type="Pfam" id="PF00389">
    <property type="entry name" value="2-Hacid_dh"/>
    <property type="match status" value="1"/>
</dbReference>
<keyword evidence="3" id="KW-0520">NAD</keyword>
<dbReference type="InterPro" id="IPR050418">
    <property type="entry name" value="D-iso_2-hydroxyacid_DH_PdxB"/>
</dbReference>
<keyword evidence="2 4" id="KW-0560">Oxidoreductase</keyword>
<dbReference type="Gene3D" id="3.40.50.720">
    <property type="entry name" value="NAD(P)-binding Rossmann-like Domain"/>
    <property type="match status" value="2"/>
</dbReference>
<dbReference type="PANTHER" id="PTHR43761">
    <property type="entry name" value="D-ISOMER SPECIFIC 2-HYDROXYACID DEHYDROGENASE FAMILY PROTEIN (AFU_ORTHOLOGUE AFUA_1G13630)"/>
    <property type="match status" value="1"/>
</dbReference>